<dbReference type="EMBL" id="QKYU01000013">
    <property type="protein sequence ID" value="PZW44947.1"/>
    <property type="molecule type" value="Genomic_DNA"/>
</dbReference>
<protein>
    <submittedName>
        <fullName evidence="12">Serine protease Do</fullName>
    </submittedName>
</protein>
<evidence type="ECO:0000256" key="9">
    <source>
        <dbReference type="PIRSR" id="PIRSR611782-2"/>
    </source>
</evidence>
<evidence type="ECO:0000256" key="1">
    <source>
        <dbReference type="ARBA" id="ARBA00004418"/>
    </source>
</evidence>
<dbReference type="RefSeq" id="WP_111398663.1">
    <property type="nucleotide sequence ID" value="NZ_QKYU01000013.1"/>
</dbReference>
<dbReference type="Gene3D" id="2.40.10.120">
    <property type="match status" value="1"/>
</dbReference>
<dbReference type="Pfam" id="PF13180">
    <property type="entry name" value="PDZ_2"/>
    <property type="match status" value="1"/>
</dbReference>
<dbReference type="InterPro" id="IPR001940">
    <property type="entry name" value="Peptidase_S1C"/>
</dbReference>
<dbReference type="PROSITE" id="PS50106">
    <property type="entry name" value="PDZ"/>
    <property type="match status" value="2"/>
</dbReference>
<feature type="domain" description="PDZ" evidence="11">
    <location>
        <begin position="391"/>
        <end position="442"/>
    </location>
</feature>
<feature type="region of interest" description="Disordered" evidence="10">
    <location>
        <begin position="377"/>
        <end position="397"/>
    </location>
</feature>
<feature type="active site" description="Charge relay system" evidence="8">
    <location>
        <position position="231"/>
    </location>
</feature>
<dbReference type="PANTHER" id="PTHR43343:SF3">
    <property type="entry name" value="PROTEASE DO-LIKE 8, CHLOROPLASTIC"/>
    <property type="match status" value="1"/>
</dbReference>
<evidence type="ECO:0000256" key="7">
    <source>
        <dbReference type="ARBA" id="ARBA00022825"/>
    </source>
</evidence>
<sequence length="483" mass="49303">MTETIHPEAPRRRRRIAGTLATLALASTALTGILWQQGMAASPSDTPPAIVMPRAMAPSSFADLAERVSPAVVRIAVTGTASEPQSDEDGKNLPPFMRRFAEPQRRVRGEGSGFIVDPSGIIVTNNHVVGSAQTVTVTLTDGREIAARVLGKDARTDLAVIKIDADGPLPTVAFSDDSSARVGDWVMAMGNPFGLGGTVTAGIISARGRQIGAGPYDDFIQTDAPINPGNSGGPLFDLHGQVVGVNTAIFSPSGGSIGIGFAIPSSIAAHVVSQLREHGSVERGFLGVTLQTLSPAMAQALGRPDRKGALVAAVEPNSPAQQAGIREGDLLLAFGGTAVVNAGAVARAAADAKPGESSTVELWRDGSSRTVTLRIGTQPQQQREANAGQQSGPQSLGLALAPAPKGADEAGAVIAAVQPDGPGAEAGLRPGDLIIRAGNAAVTRPEDVIRALASARSGGKEALLLQVARGGQHSFVAIPLKAA</sequence>
<evidence type="ECO:0000256" key="5">
    <source>
        <dbReference type="ARBA" id="ARBA00022764"/>
    </source>
</evidence>
<keyword evidence="3" id="KW-0732">Signal</keyword>
<keyword evidence="13" id="KW-1185">Reference proteome</keyword>
<dbReference type="Pfam" id="PF17820">
    <property type="entry name" value="PDZ_6"/>
    <property type="match status" value="1"/>
</dbReference>
<feature type="domain" description="PDZ" evidence="11">
    <location>
        <begin position="282"/>
        <end position="339"/>
    </location>
</feature>
<dbReference type="InterPro" id="IPR041489">
    <property type="entry name" value="PDZ_6"/>
</dbReference>
<dbReference type="InterPro" id="IPR051201">
    <property type="entry name" value="Chloro_Bact_Ser_Proteases"/>
</dbReference>
<dbReference type="InterPro" id="IPR036034">
    <property type="entry name" value="PDZ_sf"/>
</dbReference>
<dbReference type="GO" id="GO:0006508">
    <property type="term" value="P:proteolysis"/>
    <property type="evidence" value="ECO:0007669"/>
    <property type="project" value="UniProtKB-KW"/>
</dbReference>
<evidence type="ECO:0000256" key="4">
    <source>
        <dbReference type="ARBA" id="ARBA00022737"/>
    </source>
</evidence>
<dbReference type="InterPro" id="IPR009003">
    <property type="entry name" value="Peptidase_S1_PA"/>
</dbReference>
<dbReference type="AlphaFoldDB" id="A0A2W7J011"/>
<reference evidence="12 13" key="1">
    <citation type="submission" date="2018-06" db="EMBL/GenBank/DDBJ databases">
        <title>Genomic Encyclopedia of Archaeal and Bacterial Type Strains, Phase II (KMG-II): from individual species to whole genera.</title>
        <authorList>
            <person name="Goeker M."/>
        </authorList>
    </citation>
    <scope>NUCLEOTIDE SEQUENCE [LARGE SCALE GENOMIC DNA]</scope>
    <source>
        <strain evidence="12 13">DSM 24525</strain>
    </source>
</reference>
<feature type="binding site" evidence="9">
    <location>
        <position position="127"/>
    </location>
    <ligand>
        <name>substrate</name>
    </ligand>
</feature>
<gene>
    <name evidence="12" type="ORF">C8P66_113114</name>
</gene>
<feature type="compositionally biased region" description="Polar residues" evidence="10">
    <location>
        <begin position="377"/>
        <end position="394"/>
    </location>
</feature>
<dbReference type="SMART" id="SM00228">
    <property type="entry name" value="PDZ"/>
    <property type="match status" value="2"/>
</dbReference>
<dbReference type="Pfam" id="PF13365">
    <property type="entry name" value="Trypsin_2"/>
    <property type="match status" value="1"/>
</dbReference>
<dbReference type="OrthoDB" id="9758917at2"/>
<dbReference type="GO" id="GO:0042597">
    <property type="term" value="C:periplasmic space"/>
    <property type="evidence" value="ECO:0007669"/>
    <property type="project" value="UniProtKB-SubCell"/>
</dbReference>
<dbReference type="PRINTS" id="PR00834">
    <property type="entry name" value="PROTEASES2C"/>
</dbReference>
<proteinExistence type="predicted"/>
<feature type="active site" description="Charge relay system" evidence="8">
    <location>
        <position position="157"/>
    </location>
</feature>
<dbReference type="Proteomes" id="UP000249688">
    <property type="component" value="Unassembled WGS sequence"/>
</dbReference>
<evidence type="ECO:0000256" key="3">
    <source>
        <dbReference type="ARBA" id="ARBA00022729"/>
    </source>
</evidence>
<dbReference type="NCBIfam" id="TIGR02037">
    <property type="entry name" value="degP_htrA_DO"/>
    <property type="match status" value="1"/>
</dbReference>
<evidence type="ECO:0000256" key="2">
    <source>
        <dbReference type="ARBA" id="ARBA00022670"/>
    </source>
</evidence>
<dbReference type="SUPFAM" id="SSF50494">
    <property type="entry name" value="Trypsin-like serine proteases"/>
    <property type="match status" value="1"/>
</dbReference>
<keyword evidence="7" id="KW-0720">Serine protease</keyword>
<dbReference type="GO" id="GO:0004252">
    <property type="term" value="F:serine-type endopeptidase activity"/>
    <property type="evidence" value="ECO:0007669"/>
    <property type="project" value="InterPro"/>
</dbReference>
<organism evidence="12 13">
    <name type="scientific">Humitalea rosea</name>
    <dbReference type="NCBI Taxonomy" id="990373"/>
    <lineage>
        <taxon>Bacteria</taxon>
        <taxon>Pseudomonadati</taxon>
        <taxon>Pseudomonadota</taxon>
        <taxon>Alphaproteobacteria</taxon>
        <taxon>Acetobacterales</taxon>
        <taxon>Roseomonadaceae</taxon>
        <taxon>Humitalea</taxon>
    </lineage>
</organism>
<keyword evidence="4" id="KW-0677">Repeat</keyword>
<comment type="subcellular location">
    <subcellularLocation>
        <location evidence="1">Periplasm</location>
    </subcellularLocation>
</comment>
<name>A0A2W7J011_9PROT</name>
<dbReference type="SUPFAM" id="SSF50156">
    <property type="entry name" value="PDZ domain-like"/>
    <property type="match status" value="2"/>
</dbReference>
<evidence type="ECO:0000256" key="8">
    <source>
        <dbReference type="PIRSR" id="PIRSR611782-1"/>
    </source>
</evidence>
<dbReference type="Gene3D" id="2.30.42.10">
    <property type="match status" value="2"/>
</dbReference>
<evidence type="ECO:0000256" key="6">
    <source>
        <dbReference type="ARBA" id="ARBA00022801"/>
    </source>
</evidence>
<keyword evidence="6" id="KW-0378">Hydrolase</keyword>
<comment type="caution">
    <text evidence="12">The sequence shown here is derived from an EMBL/GenBank/DDBJ whole genome shotgun (WGS) entry which is preliminary data.</text>
</comment>
<keyword evidence="2 12" id="KW-0645">Protease</keyword>
<dbReference type="InterPro" id="IPR001478">
    <property type="entry name" value="PDZ"/>
</dbReference>
<feature type="active site" description="Charge relay system" evidence="8">
    <location>
        <position position="127"/>
    </location>
</feature>
<dbReference type="PANTHER" id="PTHR43343">
    <property type="entry name" value="PEPTIDASE S12"/>
    <property type="match status" value="1"/>
</dbReference>
<accession>A0A2W7J011</accession>
<evidence type="ECO:0000256" key="10">
    <source>
        <dbReference type="SAM" id="MobiDB-lite"/>
    </source>
</evidence>
<evidence type="ECO:0000313" key="12">
    <source>
        <dbReference type="EMBL" id="PZW44947.1"/>
    </source>
</evidence>
<feature type="binding site" evidence="9">
    <location>
        <position position="157"/>
    </location>
    <ligand>
        <name>substrate</name>
    </ligand>
</feature>
<evidence type="ECO:0000313" key="13">
    <source>
        <dbReference type="Proteomes" id="UP000249688"/>
    </source>
</evidence>
<dbReference type="InterPro" id="IPR011782">
    <property type="entry name" value="Pept_S1C_Do"/>
</dbReference>
<evidence type="ECO:0000259" key="11">
    <source>
        <dbReference type="PROSITE" id="PS50106"/>
    </source>
</evidence>
<feature type="binding site" evidence="9">
    <location>
        <begin position="229"/>
        <end position="231"/>
    </location>
    <ligand>
        <name>substrate</name>
    </ligand>
</feature>
<keyword evidence="5" id="KW-0574">Periplasm</keyword>